<organism evidence="3 4">
    <name type="scientific">Mycena alexandri</name>
    <dbReference type="NCBI Taxonomy" id="1745969"/>
    <lineage>
        <taxon>Eukaryota</taxon>
        <taxon>Fungi</taxon>
        <taxon>Dikarya</taxon>
        <taxon>Basidiomycota</taxon>
        <taxon>Agaricomycotina</taxon>
        <taxon>Agaricomycetes</taxon>
        <taxon>Agaricomycetidae</taxon>
        <taxon>Agaricales</taxon>
        <taxon>Marasmiineae</taxon>
        <taxon>Mycenaceae</taxon>
        <taxon>Mycena</taxon>
    </lineage>
</organism>
<feature type="region of interest" description="Disordered" evidence="1">
    <location>
        <begin position="42"/>
        <end position="80"/>
    </location>
</feature>
<protein>
    <submittedName>
        <fullName evidence="3">Uncharacterized protein</fullName>
    </submittedName>
</protein>
<dbReference type="EMBL" id="JARJCM010000268">
    <property type="protein sequence ID" value="KAJ7020307.1"/>
    <property type="molecule type" value="Genomic_DNA"/>
</dbReference>
<comment type="caution">
    <text evidence="3">The sequence shown here is derived from an EMBL/GenBank/DDBJ whole genome shotgun (WGS) entry which is preliminary data.</text>
</comment>
<accession>A0AAD6S708</accession>
<evidence type="ECO:0000256" key="1">
    <source>
        <dbReference type="SAM" id="MobiDB-lite"/>
    </source>
</evidence>
<evidence type="ECO:0000256" key="2">
    <source>
        <dbReference type="SAM" id="Phobius"/>
    </source>
</evidence>
<keyword evidence="2" id="KW-0812">Transmembrane</keyword>
<dbReference type="AlphaFoldDB" id="A0AAD6S708"/>
<keyword evidence="2" id="KW-1133">Transmembrane helix</keyword>
<sequence>MHVCSSSPVRERCTGGRHRYSLLVVLRALAVASATICTLCAPGGTDVHTDSSAPKDNALRSSNEHDHAPAVHGRQGASTR</sequence>
<proteinExistence type="predicted"/>
<reference evidence="3" key="1">
    <citation type="submission" date="2023-03" db="EMBL/GenBank/DDBJ databases">
        <title>Massive genome expansion in bonnet fungi (Mycena s.s.) driven by repeated elements and novel gene families across ecological guilds.</title>
        <authorList>
            <consortium name="Lawrence Berkeley National Laboratory"/>
            <person name="Harder C.B."/>
            <person name="Miyauchi S."/>
            <person name="Viragh M."/>
            <person name="Kuo A."/>
            <person name="Thoen E."/>
            <person name="Andreopoulos B."/>
            <person name="Lu D."/>
            <person name="Skrede I."/>
            <person name="Drula E."/>
            <person name="Henrissat B."/>
            <person name="Morin E."/>
            <person name="Kohler A."/>
            <person name="Barry K."/>
            <person name="LaButti K."/>
            <person name="Morin E."/>
            <person name="Salamov A."/>
            <person name="Lipzen A."/>
            <person name="Mereny Z."/>
            <person name="Hegedus B."/>
            <person name="Baldrian P."/>
            <person name="Stursova M."/>
            <person name="Weitz H."/>
            <person name="Taylor A."/>
            <person name="Grigoriev I.V."/>
            <person name="Nagy L.G."/>
            <person name="Martin F."/>
            <person name="Kauserud H."/>
        </authorList>
    </citation>
    <scope>NUCLEOTIDE SEQUENCE</scope>
    <source>
        <strain evidence="3">CBHHK200</strain>
    </source>
</reference>
<evidence type="ECO:0000313" key="3">
    <source>
        <dbReference type="EMBL" id="KAJ7020307.1"/>
    </source>
</evidence>
<dbReference type="Proteomes" id="UP001218188">
    <property type="component" value="Unassembled WGS sequence"/>
</dbReference>
<keyword evidence="2" id="KW-0472">Membrane</keyword>
<name>A0AAD6S708_9AGAR</name>
<gene>
    <name evidence="3" type="ORF">C8F04DRAFT_1144729</name>
</gene>
<feature type="transmembrane region" description="Helical" evidence="2">
    <location>
        <begin position="20"/>
        <end position="44"/>
    </location>
</feature>
<evidence type="ECO:0000313" key="4">
    <source>
        <dbReference type="Proteomes" id="UP001218188"/>
    </source>
</evidence>
<keyword evidence="4" id="KW-1185">Reference proteome</keyword>